<proteinExistence type="predicted"/>
<dbReference type="Pfam" id="PF13527">
    <property type="entry name" value="Acetyltransf_9"/>
    <property type="match status" value="1"/>
</dbReference>
<dbReference type="Pfam" id="PF22998">
    <property type="entry name" value="GNAT_LYC1-like"/>
    <property type="match status" value="1"/>
</dbReference>
<dbReference type="InterPro" id="IPR055100">
    <property type="entry name" value="GNAT_LYC1-like"/>
</dbReference>
<dbReference type="InterPro" id="IPR000182">
    <property type="entry name" value="GNAT_dom"/>
</dbReference>
<dbReference type="PROSITE" id="PS51186">
    <property type="entry name" value="GNAT"/>
    <property type="match status" value="1"/>
</dbReference>
<sequence length="370" mass="41527">MSQPATTTLTGKNGSIDVVFGEATAEQQVQCFKLAAAAFGAPLSEEDYIQREEYLGQRPLTRNKGWRIWSLSLAEDPSQVLATCKTMHRDLLVRDADGTRTRQAYCISSVVTSSQHRGIGLASQLLKHVAEWLDGPGDAVASMLYTIVGDFYVSRGWKMLSATKATLSWSRDHVPPEDRTSSPSTRLVTSEDIPGLCARDIDGIKASFENRIVGQDEIHMAVLPTEDIIGWLHDRASFIGLKVCGKAPQMRGSVYDSAGYWIYWYHDFRGRALRIQRARIPAEQTPLHEEALTTLLLDALAEARKWDLSSVVLWDPNPHFLRAMEILSDKFGVYVKVEERIGRNNPSVRWRGADETKKITAHMNEFYAWA</sequence>
<dbReference type="SUPFAM" id="SSF55729">
    <property type="entry name" value="Acyl-CoA N-acyltransferases (Nat)"/>
    <property type="match status" value="1"/>
</dbReference>
<name>A0AAN9UDV3_9PEZI</name>
<evidence type="ECO:0000259" key="1">
    <source>
        <dbReference type="PROSITE" id="PS51186"/>
    </source>
</evidence>
<accession>A0AAN9UDV3</accession>
<dbReference type="PANTHER" id="PTHR34815">
    <property type="entry name" value="LYSINE ACETYLTRANSFERASE"/>
    <property type="match status" value="1"/>
</dbReference>
<dbReference type="InterPro" id="IPR053013">
    <property type="entry name" value="LAT"/>
</dbReference>
<protein>
    <recommendedName>
        <fullName evidence="1">N-acetyltransferase domain-containing protein</fullName>
    </recommendedName>
</protein>
<organism evidence="2 3">
    <name type="scientific">Diatrype stigma</name>
    <dbReference type="NCBI Taxonomy" id="117547"/>
    <lineage>
        <taxon>Eukaryota</taxon>
        <taxon>Fungi</taxon>
        <taxon>Dikarya</taxon>
        <taxon>Ascomycota</taxon>
        <taxon>Pezizomycotina</taxon>
        <taxon>Sordariomycetes</taxon>
        <taxon>Xylariomycetidae</taxon>
        <taxon>Xylariales</taxon>
        <taxon>Diatrypaceae</taxon>
        <taxon>Diatrype</taxon>
    </lineage>
</organism>
<dbReference type="GO" id="GO:0016747">
    <property type="term" value="F:acyltransferase activity, transferring groups other than amino-acyl groups"/>
    <property type="evidence" value="ECO:0007669"/>
    <property type="project" value="InterPro"/>
</dbReference>
<gene>
    <name evidence="2" type="ORF">SLS62_009541</name>
</gene>
<evidence type="ECO:0000313" key="2">
    <source>
        <dbReference type="EMBL" id="KAK7746081.1"/>
    </source>
</evidence>
<evidence type="ECO:0000313" key="3">
    <source>
        <dbReference type="Proteomes" id="UP001320420"/>
    </source>
</evidence>
<dbReference type="InterPro" id="IPR016181">
    <property type="entry name" value="Acyl_CoA_acyltransferase"/>
</dbReference>
<dbReference type="Proteomes" id="UP001320420">
    <property type="component" value="Unassembled WGS sequence"/>
</dbReference>
<dbReference type="PANTHER" id="PTHR34815:SF4">
    <property type="entry name" value="N-ACETYLTRANSFERASE DOMAIN-CONTAINING PROTEIN"/>
    <property type="match status" value="1"/>
</dbReference>
<keyword evidence="3" id="KW-1185">Reference proteome</keyword>
<dbReference type="CDD" id="cd04301">
    <property type="entry name" value="NAT_SF"/>
    <property type="match status" value="1"/>
</dbReference>
<dbReference type="EMBL" id="JAKJXP020000102">
    <property type="protein sequence ID" value="KAK7746081.1"/>
    <property type="molecule type" value="Genomic_DNA"/>
</dbReference>
<feature type="domain" description="N-acetyltransferase" evidence="1">
    <location>
        <begin position="18"/>
        <end position="181"/>
    </location>
</feature>
<comment type="caution">
    <text evidence="2">The sequence shown here is derived from an EMBL/GenBank/DDBJ whole genome shotgun (WGS) entry which is preliminary data.</text>
</comment>
<dbReference type="Gene3D" id="3.40.630.30">
    <property type="match status" value="1"/>
</dbReference>
<reference evidence="2 3" key="1">
    <citation type="submission" date="2024-02" db="EMBL/GenBank/DDBJ databases">
        <title>De novo assembly and annotation of 12 fungi associated with fruit tree decline syndrome in Ontario, Canada.</title>
        <authorList>
            <person name="Sulman M."/>
            <person name="Ellouze W."/>
            <person name="Ilyukhin E."/>
        </authorList>
    </citation>
    <scope>NUCLEOTIDE SEQUENCE [LARGE SCALE GENOMIC DNA]</scope>
    <source>
        <strain evidence="2 3">M11/M66-122</strain>
    </source>
</reference>
<dbReference type="AlphaFoldDB" id="A0AAN9UDV3"/>